<dbReference type="SUPFAM" id="SSF56672">
    <property type="entry name" value="DNA/RNA polymerases"/>
    <property type="match status" value="2"/>
</dbReference>
<dbReference type="AlphaFoldDB" id="A0A9Q3CE34"/>
<keyword evidence="2" id="KW-0548">Nucleotidyltransferase</keyword>
<proteinExistence type="predicted"/>
<dbReference type="GO" id="GO:0004519">
    <property type="term" value="F:endonuclease activity"/>
    <property type="evidence" value="ECO:0007669"/>
    <property type="project" value="UniProtKB-KW"/>
</dbReference>
<dbReference type="Gene3D" id="3.10.10.10">
    <property type="entry name" value="HIV Type 1 Reverse Transcriptase, subunit A, domain 1"/>
    <property type="match status" value="1"/>
</dbReference>
<accession>A0A9Q3CE34</accession>
<evidence type="ECO:0000259" key="7">
    <source>
        <dbReference type="Pfam" id="PF17917"/>
    </source>
</evidence>
<evidence type="ECO:0000256" key="2">
    <source>
        <dbReference type="ARBA" id="ARBA00022695"/>
    </source>
</evidence>
<evidence type="ECO:0000313" key="8">
    <source>
        <dbReference type="EMBL" id="MBW0481022.1"/>
    </source>
</evidence>
<dbReference type="InterPro" id="IPR050951">
    <property type="entry name" value="Retrovirus_Pol_polyprotein"/>
</dbReference>
<evidence type="ECO:0000256" key="3">
    <source>
        <dbReference type="ARBA" id="ARBA00022722"/>
    </source>
</evidence>
<dbReference type="GO" id="GO:0003964">
    <property type="term" value="F:RNA-directed DNA polymerase activity"/>
    <property type="evidence" value="ECO:0007669"/>
    <property type="project" value="UniProtKB-KW"/>
</dbReference>
<evidence type="ECO:0000256" key="1">
    <source>
        <dbReference type="ARBA" id="ARBA00022679"/>
    </source>
</evidence>
<feature type="domain" description="Reverse transcriptase RNase H-like" evidence="7">
    <location>
        <begin position="70"/>
        <end position="138"/>
    </location>
</feature>
<dbReference type="PANTHER" id="PTHR37984:SF5">
    <property type="entry name" value="PROTEIN NYNRIN-LIKE"/>
    <property type="match status" value="1"/>
</dbReference>
<evidence type="ECO:0000256" key="5">
    <source>
        <dbReference type="ARBA" id="ARBA00022801"/>
    </source>
</evidence>
<dbReference type="InterPro" id="IPR043502">
    <property type="entry name" value="DNA/RNA_pol_sf"/>
</dbReference>
<dbReference type="InterPro" id="IPR041373">
    <property type="entry name" value="RT_RNaseH"/>
</dbReference>
<dbReference type="GO" id="GO:0016787">
    <property type="term" value="F:hydrolase activity"/>
    <property type="evidence" value="ECO:0007669"/>
    <property type="project" value="UniProtKB-KW"/>
</dbReference>
<dbReference type="OrthoDB" id="2206664at2759"/>
<protein>
    <recommendedName>
        <fullName evidence="7">Reverse transcriptase RNase H-like domain-containing protein</fullName>
    </recommendedName>
</protein>
<dbReference type="EMBL" id="AVOT02006215">
    <property type="protein sequence ID" value="MBW0481022.1"/>
    <property type="molecule type" value="Genomic_DNA"/>
</dbReference>
<evidence type="ECO:0000256" key="6">
    <source>
        <dbReference type="ARBA" id="ARBA00022918"/>
    </source>
</evidence>
<organism evidence="8 9">
    <name type="scientific">Austropuccinia psidii MF-1</name>
    <dbReference type="NCBI Taxonomy" id="1389203"/>
    <lineage>
        <taxon>Eukaryota</taxon>
        <taxon>Fungi</taxon>
        <taxon>Dikarya</taxon>
        <taxon>Basidiomycota</taxon>
        <taxon>Pucciniomycotina</taxon>
        <taxon>Pucciniomycetes</taxon>
        <taxon>Pucciniales</taxon>
        <taxon>Sphaerophragmiaceae</taxon>
        <taxon>Austropuccinia</taxon>
    </lineage>
</organism>
<sequence>MLKRPPYPASLETKKEIVEHINEILHIDVVRKIGHNEIVKVTTPVLITWNDGKSRLCGDFRALNNYTKAGRKLKDSEARYGATQTEFLFLFWALEKIHYYLECSVFEVYTDCTALKSLLHMNTTNRHILRWQIAIQAYLGNMNIIYKEGKSHTNADGLSRWSLENFKSNTAYDAELKARFPSI</sequence>
<keyword evidence="6" id="KW-0695">RNA-directed DNA polymerase</keyword>
<gene>
    <name evidence="8" type="ORF">O181_020737</name>
</gene>
<keyword evidence="4" id="KW-0255">Endonuclease</keyword>
<dbReference type="PANTHER" id="PTHR37984">
    <property type="entry name" value="PROTEIN CBG26694"/>
    <property type="match status" value="1"/>
</dbReference>
<keyword evidence="9" id="KW-1185">Reference proteome</keyword>
<comment type="caution">
    <text evidence="8">The sequence shown here is derived from an EMBL/GenBank/DDBJ whole genome shotgun (WGS) entry which is preliminary data.</text>
</comment>
<evidence type="ECO:0000313" key="9">
    <source>
        <dbReference type="Proteomes" id="UP000765509"/>
    </source>
</evidence>
<reference evidence="8" key="1">
    <citation type="submission" date="2021-03" db="EMBL/GenBank/DDBJ databases">
        <title>Draft genome sequence of rust myrtle Austropuccinia psidii MF-1, a brazilian biotype.</title>
        <authorList>
            <person name="Quecine M.C."/>
            <person name="Pachon D.M.R."/>
            <person name="Bonatelli M.L."/>
            <person name="Correr F.H."/>
            <person name="Franceschini L.M."/>
            <person name="Leite T.F."/>
            <person name="Margarido G.R.A."/>
            <person name="Almeida C.A."/>
            <person name="Ferrarezi J.A."/>
            <person name="Labate C.A."/>
        </authorList>
    </citation>
    <scope>NUCLEOTIDE SEQUENCE</scope>
    <source>
        <strain evidence="8">MF-1</strain>
    </source>
</reference>
<dbReference type="Proteomes" id="UP000765509">
    <property type="component" value="Unassembled WGS sequence"/>
</dbReference>
<keyword evidence="3" id="KW-0540">Nuclease</keyword>
<keyword evidence="1" id="KW-0808">Transferase</keyword>
<name>A0A9Q3CE34_9BASI</name>
<dbReference type="Pfam" id="PF17917">
    <property type="entry name" value="RT_RNaseH"/>
    <property type="match status" value="1"/>
</dbReference>
<evidence type="ECO:0000256" key="4">
    <source>
        <dbReference type="ARBA" id="ARBA00022759"/>
    </source>
</evidence>
<keyword evidence="5" id="KW-0378">Hydrolase</keyword>